<sequence length="90" mass="10292">MEEDVYVVGMVINHKNGEKFLVSVYDGCEDADSRFLAIVREVVMPTKGMYTLFDEFVNNWAVINTEDIEDVDMLTDDDYLRLMLGGADDE</sequence>
<dbReference type="GeneID" id="10359082"/>
<name>D9J0J1_9CAUD</name>
<reference evidence="1 2" key="1">
    <citation type="journal article" date="2010" name="J. Bacteriol.">
        <title>Brochothrix thermosphacta bacteriophages feature heterogeneous and highly mosaic genomes and utilize unique prophage insertion sites.</title>
        <authorList>
            <person name="Kilcher S."/>
            <person name="Loessner M.J."/>
            <person name="Klumpp J."/>
        </authorList>
    </citation>
    <scope>NUCLEOTIDE SEQUENCE [LARGE SCALE GENOMIC DNA]</scope>
</reference>
<organism evidence="1 2">
    <name type="scientific">Brochothrix phage A9</name>
    <dbReference type="NCBI Taxonomy" id="857312"/>
    <lineage>
        <taxon>Viruses</taxon>
        <taxon>Duplodnaviria</taxon>
        <taxon>Heunggongvirae</taxon>
        <taxon>Uroviricota</taxon>
        <taxon>Caudoviricetes</taxon>
        <taxon>Herelleviridae</taxon>
        <taxon>Klumppvirus</taxon>
        <taxon>Klumppvirus A9</taxon>
    </lineage>
</organism>
<dbReference type="EMBL" id="HM242243">
    <property type="protein sequence ID" value="ADJ53086.1"/>
    <property type="molecule type" value="Genomic_DNA"/>
</dbReference>
<protein>
    <submittedName>
        <fullName evidence="1">Gp44</fullName>
    </submittedName>
</protein>
<proteinExistence type="predicted"/>
<evidence type="ECO:0000313" key="2">
    <source>
        <dbReference type="Proteomes" id="UP000000331"/>
    </source>
</evidence>
<dbReference type="RefSeq" id="YP_004301377.1">
    <property type="nucleotide sequence ID" value="NC_015253.1"/>
</dbReference>
<evidence type="ECO:0000313" key="1">
    <source>
        <dbReference type="EMBL" id="ADJ53086.1"/>
    </source>
</evidence>
<keyword evidence="2" id="KW-1185">Reference proteome</keyword>
<dbReference type="KEGG" id="vg:10359082"/>
<dbReference type="Proteomes" id="UP000000331">
    <property type="component" value="Segment"/>
</dbReference>
<accession>D9J0J1</accession>